<dbReference type="RefSeq" id="WP_174208089.1">
    <property type="nucleotide sequence ID" value="NZ_JABUMX010000002.1"/>
</dbReference>
<comment type="similarity">
    <text evidence="1 2">Belongs to the polypeptide deformylase family.</text>
</comment>
<evidence type="ECO:0000256" key="2">
    <source>
        <dbReference type="HAMAP-Rule" id="MF_00163"/>
    </source>
</evidence>
<sequence>MAIRPILTFPDPALRRPADRIADFGEATQELAQDLLAIMRAAPGIGITAPHVGVPLRLVVIEIESGRPRFYINPEIEWSSGDLARREEASVSMPGISDEIERPATIRARYQDLAGNMLSEEASGLLATCLQHEIDQLDGMFWIFRLSRLKRERLVKRFEKLQRLG</sequence>
<evidence type="ECO:0000313" key="3">
    <source>
        <dbReference type="EMBL" id="NTS31849.1"/>
    </source>
</evidence>
<dbReference type="GO" id="GO:0042586">
    <property type="term" value="F:peptide deformylase activity"/>
    <property type="evidence" value="ECO:0007669"/>
    <property type="project" value="InterPro"/>
</dbReference>
<protein>
    <recommendedName>
        <fullName evidence="2">Peptide deformylase-like</fullName>
    </recommendedName>
    <alternativeName>
        <fullName evidence="2">Polypeptide deformylase-like</fullName>
    </alternativeName>
</protein>
<accession>A0A849VT63</accession>
<dbReference type="NCBIfam" id="TIGR00079">
    <property type="entry name" value="pept_deformyl"/>
    <property type="match status" value="1"/>
</dbReference>
<dbReference type="PANTHER" id="PTHR10458:SF22">
    <property type="entry name" value="PEPTIDE DEFORMYLASE"/>
    <property type="match status" value="1"/>
</dbReference>
<dbReference type="NCBIfam" id="NF009484">
    <property type="entry name" value="PRK12846.1-5"/>
    <property type="match status" value="1"/>
</dbReference>
<keyword evidence="4" id="KW-1185">Reference proteome</keyword>
<dbReference type="AlphaFoldDB" id="A0A849VT63"/>
<comment type="caution">
    <text evidence="3">The sequence shown here is derived from an EMBL/GenBank/DDBJ whole genome shotgun (WGS) entry which is preliminary data.</text>
</comment>
<dbReference type="SUPFAM" id="SSF56420">
    <property type="entry name" value="Peptide deformylase"/>
    <property type="match status" value="1"/>
</dbReference>
<dbReference type="Pfam" id="PF01327">
    <property type="entry name" value="Pep_deformylase"/>
    <property type="match status" value="1"/>
</dbReference>
<feature type="active site" evidence="2">
    <location>
        <position position="133"/>
    </location>
</feature>
<dbReference type="PANTHER" id="PTHR10458">
    <property type="entry name" value="PEPTIDE DEFORMYLASE"/>
    <property type="match status" value="1"/>
</dbReference>
<dbReference type="PIRSF" id="PIRSF004749">
    <property type="entry name" value="Pep_def"/>
    <property type="match status" value="1"/>
</dbReference>
<reference evidence="3 4" key="1">
    <citation type="submission" date="2020-05" db="EMBL/GenBank/DDBJ databases">
        <authorList>
            <person name="Kim M.K."/>
        </authorList>
    </citation>
    <scope>NUCLEOTIDE SEQUENCE [LARGE SCALE GENOMIC DNA]</scope>
    <source>
        <strain evidence="3 4">BT25</strain>
    </source>
</reference>
<dbReference type="InterPro" id="IPR023635">
    <property type="entry name" value="Peptide_deformylase"/>
</dbReference>
<dbReference type="NCBIfam" id="NF001159">
    <property type="entry name" value="PRK00150.1-3"/>
    <property type="match status" value="1"/>
</dbReference>
<organism evidence="3 4">
    <name type="scientific">Phyllobacterium pellucidum</name>
    <dbReference type="NCBI Taxonomy" id="2740464"/>
    <lineage>
        <taxon>Bacteria</taxon>
        <taxon>Pseudomonadati</taxon>
        <taxon>Pseudomonadota</taxon>
        <taxon>Alphaproteobacteria</taxon>
        <taxon>Hyphomicrobiales</taxon>
        <taxon>Phyllobacteriaceae</taxon>
        <taxon>Phyllobacterium</taxon>
    </lineage>
</organism>
<gene>
    <name evidence="3" type="ORF">HQ945_11340</name>
</gene>
<evidence type="ECO:0000313" key="4">
    <source>
        <dbReference type="Proteomes" id="UP000550508"/>
    </source>
</evidence>
<evidence type="ECO:0000256" key="1">
    <source>
        <dbReference type="ARBA" id="ARBA00010759"/>
    </source>
</evidence>
<dbReference type="InterPro" id="IPR036821">
    <property type="entry name" value="Peptide_deformylase_sf"/>
</dbReference>
<dbReference type="PRINTS" id="PR01576">
    <property type="entry name" value="PDEFORMYLASE"/>
</dbReference>
<name>A0A849VT63_9HYPH</name>
<dbReference type="HAMAP" id="MF_00163">
    <property type="entry name" value="Pep_deformylase"/>
    <property type="match status" value="1"/>
</dbReference>
<proteinExistence type="inferred from homology"/>
<dbReference type="Proteomes" id="UP000550508">
    <property type="component" value="Unassembled WGS sequence"/>
</dbReference>
<dbReference type="CDD" id="cd00487">
    <property type="entry name" value="Pep_deformylase"/>
    <property type="match status" value="1"/>
</dbReference>
<dbReference type="Gene3D" id="3.90.45.10">
    <property type="entry name" value="Peptide deformylase"/>
    <property type="match status" value="1"/>
</dbReference>
<dbReference type="EMBL" id="JABUMX010000002">
    <property type="protein sequence ID" value="NTS31849.1"/>
    <property type="molecule type" value="Genomic_DNA"/>
</dbReference>
<keyword evidence="3" id="KW-0378">Hydrolase</keyword>
<comment type="caution">
    <text evidence="2">Lacks conserved residue(s) required for the propagation of feature annotation.</text>
</comment>